<comment type="catalytic activity">
    <reaction evidence="9">
        <text>5-diphospho-1D-myo-inositol 1,2,3,4,6-pentakisphosphate + ATP + H(+) = 1,5-bis(diphospho)-1D-myo-inositol 2,3,4,6-tetrakisphosphate + ADP</text>
        <dbReference type="Rhea" id="RHEA:10276"/>
        <dbReference type="ChEBI" id="CHEBI:15378"/>
        <dbReference type="ChEBI" id="CHEBI:30616"/>
        <dbReference type="ChEBI" id="CHEBI:58628"/>
        <dbReference type="ChEBI" id="CHEBI:77983"/>
        <dbReference type="ChEBI" id="CHEBI:456216"/>
        <dbReference type="EC" id="2.7.4.24"/>
    </reaction>
    <physiologicalReaction direction="left-to-right" evidence="9">
        <dbReference type="Rhea" id="RHEA:10277"/>
    </physiologicalReaction>
</comment>
<feature type="compositionally biased region" description="Basic and acidic residues" evidence="12">
    <location>
        <begin position="1233"/>
        <end position="1242"/>
    </location>
</feature>
<sequence>MISLAGLSPPSLNLVNENMEEYLDDQESTEKKVIVGICAMAKKSNSKPMKEIVKRLENFTRLQIVIFEEDVILNSPVHEWPVVNAFISFFSSGFPLDKAIAYKNLRQPFVVNNLEMQYILQDRTEVYRLLSEHGIPHPRYTVLNKERESDCAVVETEDSIEINGKLHTKPFVEKPISAEDHNVYIYFPQAAGGGSTRLFRKLVHCLSFWEHSLKSVSDERVLLAGQGKGKVPGILDIYTVGMDYQHAEARKSPALDGKVERDEDGKEIRYPVLLSAREKLIARKVCKAFKQNVCGFDLLRANGKCFVCDVNGFSFVKTSNKYYDDCARILGTLILREVCPTLHIPYPVGPAPEDIPVVPTTSGPMMELRSVVALIRHGDRTPKQKMKMEVKNKLYGHFSGINRKVQLKYQPQGRPKRSSSEDDDAPRDPSLLLILKWGGELTPAGRIQAENLGKAFRTLYPGGQGQFEAPGLGFLRLHSTFRHDLKIYASDEGRVQMTAAAFAKGLLALEGELAPILVQMVKSANTNGLLDADGKTSKCQIVVKEKLKDVFNQKRDFNEEDYFKLNPLNTLALNNAMDFVKNPLAMCERVYQMIREITSKIRTLKAELKTRDLTLYNGESWELLIRRWAKLEKDFQLKSGKFEVSKIPDIYDCIKYDLQHNQSTLNFERAQELFMCSKALADIIIPQEYGITTEEKLHIAQNYCLPILRKIRSDFLQVSNLAMDDDATRLDSRYSKGVSSPERFVRTRLYFTSESHIHSVLNILRHGCLFEPASDSQWDRAMSFLDATAELNYMSQIVIMLFEDPSKGLNSDERYHMELHFSPGAHTSCDEPSEPRGMGYRPKNNSTSRQVTSDNDSFKTPSRLVSAFAGPLPSNKHLMRMDIAATSDLGDIHESELFDLALTPSSSLPSSPRSQDTPTKVSTPTQKAASFIPGSPDPTIPEWDWGDEGEHTSITSASAKPENTFQADEASRDESMTSLERKDMNRERDGGERLSSSAEEVKTNHQDSDVVRPVLLSSPPMLISRQHSTSQPIDINIISPSSTSTADTSKLSFDEKRSRSLEEKNGASADNAIQRHYKTVHLPLRTDVGLRCSLPSLFSLGISLTGIRGKDDLFLPGLMCSSSTPDFKSLTEEQTAALEGFNYVPLLHPLETLHNNLTFREMDDFLGRITTTRFPMPPISPTLVASHPSLILVSPGKSVQSYPPSSNSSSAPSSPALSIPLDIWQNLRMYMERSDGQVRSDPDTDSSTSSGRREVPAPPNSNSSIAKTEAVQECSSRVTYDPLLEASKELSENQDLSVIKSTHKRSAGLEEHLQVNCESEQITRQTREEDLNKNNSSAWRSEAKDVMCHKLDKQDSMLDSTSVCIQEPKVQGARHFEVINAEAKGQDLNQNAPCLSGASLVLSQEAKAKNLTASGQRSSSERLLPAPVSTTVSTLTTTTLTIHSTAPMTLTVQSQAPITLSINSIGSVCISGLAPTDLTPAPTPTSSRFAVSRAVEMDVTKPGVEGKAALASVARTDK</sequence>
<feature type="compositionally biased region" description="Polar residues" evidence="12">
    <location>
        <begin position="915"/>
        <end position="928"/>
    </location>
</feature>
<evidence type="ECO:0000256" key="2">
    <source>
        <dbReference type="ARBA" id="ARBA00005609"/>
    </source>
</evidence>
<gene>
    <name evidence="14" type="ORF">C0Q70_08257</name>
</gene>
<feature type="region of interest" description="Disordered" evidence="12">
    <location>
        <begin position="1196"/>
        <end position="1215"/>
    </location>
</feature>
<comment type="function">
    <text evidence="11">Bifunctional inositol kinase that acts in concert with the IP6K kinases to synthesize the diphosphate group-containing inositol pyrophosphates diphosphoinositol pentakisphosphate, PP-InsP5, and bis-diphosphoinositol tetrakisphosphate, (PP)2-InsP4. PP-InsP5 and (PP)2-InsP4, also respectively called InsP7 and InsP8, may regulate a variety of cellular processes, including apoptosis, vesicle trafficking, cytoskeletal dynamics, and exocytosis. Phosphorylates inositol hexakisphosphate (InsP6).</text>
</comment>
<dbReference type="EC" id="2.7.4.24" evidence="11"/>
<dbReference type="GO" id="GO:0005829">
    <property type="term" value="C:cytosol"/>
    <property type="evidence" value="ECO:0007669"/>
    <property type="project" value="UniProtKB-SubCell"/>
</dbReference>
<dbReference type="GO" id="GO:0006020">
    <property type="term" value="P:inositol metabolic process"/>
    <property type="evidence" value="ECO:0007669"/>
    <property type="project" value="TreeGrafter"/>
</dbReference>
<feature type="compositionally biased region" description="Polar residues" evidence="12">
    <location>
        <begin position="1034"/>
        <end position="1051"/>
    </location>
</feature>
<dbReference type="CDD" id="cd07061">
    <property type="entry name" value="HP_HAP_like"/>
    <property type="match status" value="1"/>
</dbReference>
<dbReference type="Pfam" id="PF18086">
    <property type="entry name" value="PPIP5K2_N"/>
    <property type="match status" value="1"/>
</dbReference>
<evidence type="ECO:0000256" key="6">
    <source>
        <dbReference type="ARBA" id="ARBA00022741"/>
    </source>
</evidence>
<dbReference type="EMBL" id="PZQS01000004">
    <property type="protein sequence ID" value="PVD32811.1"/>
    <property type="molecule type" value="Genomic_DNA"/>
</dbReference>
<dbReference type="Gene3D" id="3.30.470.20">
    <property type="entry name" value="ATP-grasp fold, B domain"/>
    <property type="match status" value="1"/>
</dbReference>
<evidence type="ECO:0000256" key="7">
    <source>
        <dbReference type="ARBA" id="ARBA00022777"/>
    </source>
</evidence>
<evidence type="ECO:0000256" key="8">
    <source>
        <dbReference type="ARBA" id="ARBA00022840"/>
    </source>
</evidence>
<evidence type="ECO:0000256" key="4">
    <source>
        <dbReference type="ARBA" id="ARBA00022553"/>
    </source>
</evidence>
<feature type="domain" description="VIP1 N-terminal" evidence="13">
    <location>
        <begin position="33"/>
        <end position="122"/>
    </location>
</feature>
<evidence type="ECO:0000259" key="13">
    <source>
        <dbReference type="Pfam" id="PF18086"/>
    </source>
</evidence>
<proteinExistence type="inferred from homology"/>
<comment type="caution">
    <text evidence="14">The sequence shown here is derived from an EMBL/GenBank/DDBJ whole genome shotgun (WGS) entry which is preliminary data.</text>
</comment>
<evidence type="ECO:0000256" key="9">
    <source>
        <dbReference type="ARBA" id="ARBA00033696"/>
    </source>
</evidence>
<dbReference type="GO" id="GO:0052723">
    <property type="term" value="F:inositol hexakisphosphate 1-kinase activity"/>
    <property type="evidence" value="ECO:0007669"/>
    <property type="project" value="RHEA"/>
</dbReference>
<dbReference type="Pfam" id="PF00328">
    <property type="entry name" value="His_Phos_2"/>
    <property type="match status" value="1"/>
</dbReference>
<dbReference type="GO" id="GO:0033857">
    <property type="term" value="F:5-diphosphoinositol pentakisphosphate 1-kinase activity"/>
    <property type="evidence" value="ECO:0007669"/>
    <property type="project" value="TreeGrafter"/>
</dbReference>
<comment type="similarity">
    <text evidence="2 11">Belongs to the histidine acid phosphatase family. VIP1 subfamily.</text>
</comment>
<dbReference type="PROSITE" id="PS00616">
    <property type="entry name" value="HIS_ACID_PHOSPHAT_1"/>
    <property type="match status" value="1"/>
</dbReference>
<keyword evidence="4" id="KW-0597">Phosphoprotein</keyword>
<accession>A0A2T7PHB1</accession>
<reference evidence="14 15" key="1">
    <citation type="submission" date="2018-04" db="EMBL/GenBank/DDBJ databases">
        <title>The genome of golden apple snail Pomacea canaliculata provides insight into stress tolerance and invasive adaptation.</title>
        <authorList>
            <person name="Liu C."/>
            <person name="Liu B."/>
            <person name="Ren Y."/>
            <person name="Zhang Y."/>
            <person name="Wang H."/>
            <person name="Li S."/>
            <person name="Jiang F."/>
            <person name="Yin L."/>
            <person name="Zhang G."/>
            <person name="Qian W."/>
            <person name="Fan W."/>
        </authorList>
    </citation>
    <scope>NUCLEOTIDE SEQUENCE [LARGE SCALE GENOMIC DNA]</scope>
    <source>
        <strain evidence="14">SZHN2017</strain>
        <tissue evidence="14">Muscle</tissue>
    </source>
</reference>
<evidence type="ECO:0000256" key="1">
    <source>
        <dbReference type="ARBA" id="ARBA00004514"/>
    </source>
</evidence>
<dbReference type="Gene3D" id="3.40.50.11950">
    <property type="match status" value="1"/>
</dbReference>
<evidence type="ECO:0000256" key="12">
    <source>
        <dbReference type="SAM" id="MobiDB-lite"/>
    </source>
</evidence>
<dbReference type="SUPFAM" id="SSF53254">
    <property type="entry name" value="Phosphoglycerate mutase-like"/>
    <property type="match status" value="1"/>
</dbReference>
<dbReference type="FunFam" id="3.30.470.20:FF:000036">
    <property type="entry name" value="Inositol hexakisphosphate and diphosphoinositol-pentakisphosphate kinase"/>
    <property type="match status" value="1"/>
</dbReference>
<name>A0A2T7PHB1_POMCA</name>
<dbReference type="Gene3D" id="3.40.50.1240">
    <property type="entry name" value="Phosphoglycerate mutase-like"/>
    <property type="match status" value="1"/>
</dbReference>
<keyword evidence="7 11" id="KW-0418">Kinase</keyword>
<dbReference type="STRING" id="400727.A0A2T7PHB1"/>
<dbReference type="GO" id="GO:0005524">
    <property type="term" value="F:ATP binding"/>
    <property type="evidence" value="ECO:0007669"/>
    <property type="project" value="UniProtKB-KW"/>
</dbReference>
<keyword evidence="8 11" id="KW-0067">ATP-binding</keyword>
<evidence type="ECO:0000256" key="3">
    <source>
        <dbReference type="ARBA" id="ARBA00022490"/>
    </source>
</evidence>
<feature type="compositionally biased region" description="Low complexity" evidence="12">
    <location>
        <begin position="1198"/>
        <end position="1215"/>
    </location>
</feature>
<feature type="compositionally biased region" description="Basic and acidic residues" evidence="12">
    <location>
        <begin position="1052"/>
        <end position="1065"/>
    </location>
</feature>
<dbReference type="InterPro" id="IPR037446">
    <property type="entry name" value="His_Pase_VIP1"/>
</dbReference>
<keyword evidence="5 11" id="KW-0808">Transferase</keyword>
<feature type="region of interest" description="Disordered" evidence="12">
    <location>
        <begin position="1233"/>
        <end position="1270"/>
    </location>
</feature>
<feature type="region of interest" description="Disordered" evidence="12">
    <location>
        <begin position="408"/>
        <end position="427"/>
    </location>
</feature>
<feature type="region of interest" description="Disordered" evidence="12">
    <location>
        <begin position="1034"/>
        <end position="1067"/>
    </location>
</feature>
<feature type="compositionally biased region" description="Low complexity" evidence="12">
    <location>
        <begin position="904"/>
        <end position="914"/>
    </location>
</feature>
<dbReference type="InterPro" id="IPR029033">
    <property type="entry name" value="His_PPase_superfam"/>
</dbReference>
<feature type="region of interest" description="Disordered" evidence="12">
    <location>
        <begin position="903"/>
        <end position="1007"/>
    </location>
</feature>
<dbReference type="GO" id="GO:0032958">
    <property type="term" value="P:inositol phosphate biosynthetic process"/>
    <property type="evidence" value="ECO:0007669"/>
    <property type="project" value="TreeGrafter"/>
</dbReference>
<dbReference type="InterPro" id="IPR040557">
    <property type="entry name" value="VIP1_N"/>
</dbReference>
<comment type="subcellular location">
    <subcellularLocation>
        <location evidence="1 11">Cytoplasm</location>
        <location evidence="1 11">Cytosol</location>
    </subcellularLocation>
</comment>
<feature type="compositionally biased region" description="Polar residues" evidence="12">
    <location>
        <begin position="843"/>
        <end position="860"/>
    </location>
</feature>
<dbReference type="InterPro" id="IPR000560">
    <property type="entry name" value="His_Pase_clade-2"/>
</dbReference>
<evidence type="ECO:0000313" key="15">
    <source>
        <dbReference type="Proteomes" id="UP000245119"/>
    </source>
</evidence>
<keyword evidence="3 11" id="KW-0963">Cytoplasm</keyword>
<evidence type="ECO:0000313" key="14">
    <source>
        <dbReference type="EMBL" id="PVD32811.1"/>
    </source>
</evidence>
<keyword evidence="6 11" id="KW-0547">Nucleotide-binding</keyword>
<dbReference type="InterPro" id="IPR033379">
    <property type="entry name" value="Acid_Pase_AS"/>
</dbReference>
<dbReference type="Proteomes" id="UP000245119">
    <property type="component" value="Linkage Group LG4"/>
</dbReference>
<protein>
    <recommendedName>
        <fullName evidence="11">Inositol hexakisphosphate and diphosphoinositol-pentakisphosphate kinase</fullName>
        <ecNumber evidence="11">2.7.4.24</ecNumber>
    </recommendedName>
</protein>
<organism evidence="14 15">
    <name type="scientific">Pomacea canaliculata</name>
    <name type="common">Golden apple snail</name>
    <dbReference type="NCBI Taxonomy" id="400727"/>
    <lineage>
        <taxon>Eukaryota</taxon>
        <taxon>Metazoa</taxon>
        <taxon>Spiralia</taxon>
        <taxon>Lophotrochozoa</taxon>
        <taxon>Mollusca</taxon>
        <taxon>Gastropoda</taxon>
        <taxon>Caenogastropoda</taxon>
        <taxon>Architaenioglossa</taxon>
        <taxon>Ampullarioidea</taxon>
        <taxon>Ampullariidae</taxon>
        <taxon>Pomacea</taxon>
    </lineage>
</organism>
<feature type="region of interest" description="Disordered" evidence="12">
    <location>
        <begin position="825"/>
        <end position="860"/>
    </location>
</feature>
<evidence type="ECO:0000256" key="11">
    <source>
        <dbReference type="RuleBase" id="RU365032"/>
    </source>
</evidence>
<evidence type="ECO:0000256" key="5">
    <source>
        <dbReference type="ARBA" id="ARBA00022679"/>
    </source>
</evidence>
<comment type="catalytic activity">
    <reaction evidence="10">
        <text>1D-myo-inositol hexakisphosphate + ATP = 1-diphospho-1D-myo-inositol 2,3,4,5,6-pentakisphosphate + ADP</text>
        <dbReference type="Rhea" id="RHEA:37459"/>
        <dbReference type="ChEBI" id="CHEBI:30616"/>
        <dbReference type="ChEBI" id="CHEBI:58130"/>
        <dbReference type="ChEBI" id="CHEBI:74946"/>
        <dbReference type="ChEBI" id="CHEBI:456216"/>
        <dbReference type="EC" id="2.7.4.24"/>
    </reaction>
    <physiologicalReaction direction="left-to-right" evidence="10">
        <dbReference type="Rhea" id="RHEA:37460"/>
    </physiologicalReaction>
</comment>
<evidence type="ECO:0000256" key="10">
    <source>
        <dbReference type="ARBA" id="ARBA00034629"/>
    </source>
</evidence>
<dbReference type="PANTHER" id="PTHR12750">
    <property type="entry name" value="DIPHOSPHOINOSITOL PENTAKISPHOSPHATE KINASE"/>
    <property type="match status" value="1"/>
</dbReference>
<feature type="compositionally biased region" description="Polar residues" evidence="12">
    <location>
        <begin position="952"/>
        <end position="966"/>
    </location>
</feature>
<dbReference type="PANTHER" id="PTHR12750:SF9">
    <property type="entry name" value="INOSITOL HEXAKISPHOSPHATE AND DIPHOSPHOINOSITOL-PENTAKISPHOSPHATE KINASE"/>
    <property type="match status" value="1"/>
</dbReference>
<keyword evidence="15" id="KW-1185">Reference proteome</keyword>
<dbReference type="SUPFAM" id="SSF56059">
    <property type="entry name" value="Glutathione synthetase ATP-binding domain-like"/>
    <property type="match status" value="1"/>
</dbReference>
<feature type="compositionally biased region" description="Basic and acidic residues" evidence="12">
    <location>
        <begin position="969"/>
        <end position="992"/>
    </location>
</feature>